<keyword evidence="1" id="KW-1133">Transmembrane helix</keyword>
<gene>
    <name evidence="2" type="ORF">HF855_12370</name>
</gene>
<accession>A0A848CGQ0</accession>
<feature type="transmembrane region" description="Helical" evidence="1">
    <location>
        <begin position="30"/>
        <end position="48"/>
    </location>
</feature>
<dbReference type="AlphaFoldDB" id="A0A848CGQ0"/>
<name>A0A848CGQ0_9FIRM</name>
<keyword evidence="1" id="KW-0472">Membrane</keyword>
<dbReference type="RefSeq" id="WP_168934158.1">
    <property type="nucleotide sequence ID" value="NZ_JABAFX010000039.1"/>
</dbReference>
<protein>
    <recommendedName>
        <fullName evidence="4">Binding-protein-dependent transport permease</fullName>
    </recommendedName>
</protein>
<evidence type="ECO:0008006" key="4">
    <source>
        <dbReference type="Google" id="ProtNLM"/>
    </source>
</evidence>
<comment type="caution">
    <text evidence="2">The sequence shown here is derived from an EMBL/GenBank/DDBJ whole genome shotgun (WGS) entry which is preliminary data.</text>
</comment>
<dbReference type="EMBL" id="JABAFX010000039">
    <property type="protein sequence ID" value="NME58175.1"/>
    <property type="molecule type" value="Genomic_DNA"/>
</dbReference>
<reference evidence="2 3" key="1">
    <citation type="submission" date="2020-04" db="EMBL/GenBank/DDBJ databases">
        <authorList>
            <person name="Hitch T.C.A."/>
            <person name="Wylensek D."/>
            <person name="Clavel T."/>
        </authorList>
    </citation>
    <scope>NUCLEOTIDE SEQUENCE [LARGE SCALE GENOMIC DNA]</scope>
    <source>
        <strain evidence="2 3">BSM-383-APC-5F</strain>
    </source>
</reference>
<evidence type="ECO:0000313" key="3">
    <source>
        <dbReference type="Proteomes" id="UP000580130"/>
    </source>
</evidence>
<keyword evidence="1" id="KW-0812">Transmembrane</keyword>
<organism evidence="2 3">
    <name type="scientific">Dorea formicigenerans</name>
    <dbReference type="NCBI Taxonomy" id="39486"/>
    <lineage>
        <taxon>Bacteria</taxon>
        <taxon>Bacillati</taxon>
        <taxon>Bacillota</taxon>
        <taxon>Clostridia</taxon>
        <taxon>Lachnospirales</taxon>
        <taxon>Lachnospiraceae</taxon>
        <taxon>Dorea</taxon>
    </lineage>
</organism>
<dbReference type="Proteomes" id="UP000580130">
    <property type="component" value="Unassembled WGS sequence"/>
</dbReference>
<sequence length="52" mass="5504">MNKAIVSSIIAIVLGYLGSALGYEIMNWPQLGPILAIVVMGSAILTSLEKDK</sequence>
<proteinExistence type="predicted"/>
<evidence type="ECO:0000313" key="2">
    <source>
        <dbReference type="EMBL" id="NME58175.1"/>
    </source>
</evidence>
<evidence type="ECO:0000256" key="1">
    <source>
        <dbReference type="SAM" id="Phobius"/>
    </source>
</evidence>